<reference evidence="9 10" key="1">
    <citation type="submission" date="2016-07" db="EMBL/GenBank/DDBJ databases">
        <title>Pervasive Adenine N6-methylation of Active Genes in Fungi.</title>
        <authorList>
            <consortium name="DOE Joint Genome Institute"/>
            <person name="Mondo S.J."/>
            <person name="Dannebaum R.O."/>
            <person name="Kuo R.C."/>
            <person name="Labutti K."/>
            <person name="Haridas S."/>
            <person name="Kuo A."/>
            <person name="Salamov A."/>
            <person name="Ahrendt S.R."/>
            <person name="Lipzen A."/>
            <person name="Sullivan W."/>
            <person name="Andreopoulos W.B."/>
            <person name="Clum A."/>
            <person name="Lindquist E."/>
            <person name="Daum C."/>
            <person name="Ramamoorthy G.K."/>
            <person name="Gryganskyi A."/>
            <person name="Culley D."/>
            <person name="Magnuson J.K."/>
            <person name="James T.Y."/>
            <person name="O'Malley M.A."/>
            <person name="Stajich J.E."/>
            <person name="Spatafora J.W."/>
            <person name="Visel A."/>
            <person name="Grigoriev I.V."/>
        </authorList>
    </citation>
    <scope>NUCLEOTIDE SEQUENCE [LARGE SCALE GENOMIC DNA]</scope>
    <source>
        <strain evidence="9 10">NRRL 3116</strain>
    </source>
</reference>
<dbReference type="InterPro" id="IPR051434">
    <property type="entry name" value="DnaJ_C_subfamily_member5"/>
</dbReference>
<dbReference type="InterPro" id="IPR036869">
    <property type="entry name" value="J_dom_sf"/>
</dbReference>
<evidence type="ECO:0000313" key="9">
    <source>
        <dbReference type="EMBL" id="ORZ28644.1"/>
    </source>
</evidence>
<dbReference type="SMART" id="SM00271">
    <property type="entry name" value="DnaJ"/>
    <property type="match status" value="1"/>
</dbReference>
<accession>A0A1Y2H3N4</accession>
<keyword evidence="7" id="KW-0812">Transmembrane</keyword>
<feature type="transmembrane region" description="Helical" evidence="7">
    <location>
        <begin position="95"/>
        <end position="117"/>
    </location>
</feature>
<dbReference type="InterPro" id="IPR019396">
    <property type="entry name" value="TM_Fragile-X-F-assoc"/>
</dbReference>
<dbReference type="PANTHER" id="PTHR44027">
    <property type="entry name" value="DNAJ HOMOLOG SUBFAMILY C MEMBER 5 HOMOLOG"/>
    <property type="match status" value="1"/>
</dbReference>
<dbReference type="PROSITE" id="PS50076">
    <property type="entry name" value="DNAJ_2"/>
    <property type="match status" value="1"/>
</dbReference>
<dbReference type="InParanoid" id="A0A1Y2H3N4"/>
<feature type="transmembrane region" description="Helical" evidence="7">
    <location>
        <begin position="335"/>
        <end position="359"/>
    </location>
</feature>
<feature type="compositionally biased region" description="Acidic residues" evidence="6">
    <location>
        <begin position="157"/>
        <end position="168"/>
    </location>
</feature>
<evidence type="ECO:0000256" key="1">
    <source>
        <dbReference type="ARBA" id="ARBA00004635"/>
    </source>
</evidence>
<dbReference type="Pfam" id="PF00226">
    <property type="entry name" value="DnaJ"/>
    <property type="match status" value="1"/>
</dbReference>
<feature type="transmembrane region" description="Helical" evidence="7">
    <location>
        <begin position="129"/>
        <end position="148"/>
    </location>
</feature>
<comment type="subcellular location">
    <subcellularLocation>
        <location evidence="1">Membrane</location>
        <topology evidence="1">Lipid-anchor</topology>
    </subcellularLocation>
</comment>
<keyword evidence="7" id="KW-1133">Transmembrane helix</keyword>
<evidence type="ECO:0000256" key="7">
    <source>
        <dbReference type="SAM" id="Phobius"/>
    </source>
</evidence>
<dbReference type="CDD" id="cd06257">
    <property type="entry name" value="DnaJ"/>
    <property type="match status" value="1"/>
</dbReference>
<keyword evidence="2 7" id="KW-0472">Membrane</keyword>
<proteinExistence type="predicted"/>
<evidence type="ECO:0000256" key="5">
    <source>
        <dbReference type="ARBA" id="ARBA00023288"/>
    </source>
</evidence>
<feature type="transmembrane region" description="Helical" evidence="7">
    <location>
        <begin position="191"/>
        <end position="211"/>
    </location>
</feature>
<dbReference type="AlphaFoldDB" id="A0A1Y2H3N4"/>
<dbReference type="InterPro" id="IPR001623">
    <property type="entry name" value="DnaJ_domain"/>
</dbReference>
<feature type="transmembrane region" description="Helical" evidence="7">
    <location>
        <begin position="295"/>
        <end position="315"/>
    </location>
</feature>
<feature type="region of interest" description="Disordered" evidence="6">
    <location>
        <begin position="157"/>
        <end position="179"/>
    </location>
</feature>
<keyword evidence="4" id="KW-0143">Chaperone</keyword>
<evidence type="ECO:0000256" key="3">
    <source>
        <dbReference type="ARBA" id="ARBA00023139"/>
    </source>
</evidence>
<evidence type="ECO:0000256" key="6">
    <source>
        <dbReference type="SAM" id="MobiDB-lite"/>
    </source>
</evidence>
<dbReference type="EMBL" id="MCFF01000001">
    <property type="protein sequence ID" value="ORZ28644.1"/>
    <property type="molecule type" value="Genomic_DNA"/>
</dbReference>
<keyword evidence="3" id="KW-0564">Palmitate</keyword>
<dbReference type="STRING" id="64571.A0A1Y2H3N4"/>
<dbReference type="Gene3D" id="1.10.287.110">
    <property type="entry name" value="DnaJ domain"/>
    <property type="match status" value="1"/>
</dbReference>
<feature type="transmembrane region" description="Helical" evidence="7">
    <location>
        <begin position="231"/>
        <end position="251"/>
    </location>
</feature>
<protein>
    <recommendedName>
        <fullName evidence="8">J domain-containing protein</fullName>
    </recommendedName>
</protein>
<dbReference type="PANTHER" id="PTHR44027:SF7">
    <property type="entry name" value="DNAJ HOMOLOG SUBFAMILY C MEMBER 5 HOMOLOG"/>
    <property type="match status" value="1"/>
</dbReference>
<organism evidence="9 10">
    <name type="scientific">Lobosporangium transversale</name>
    <dbReference type="NCBI Taxonomy" id="64571"/>
    <lineage>
        <taxon>Eukaryota</taxon>
        <taxon>Fungi</taxon>
        <taxon>Fungi incertae sedis</taxon>
        <taxon>Mucoromycota</taxon>
        <taxon>Mortierellomycotina</taxon>
        <taxon>Mortierellomycetes</taxon>
        <taxon>Mortierellales</taxon>
        <taxon>Mortierellaceae</taxon>
        <taxon>Lobosporangium</taxon>
    </lineage>
</organism>
<name>A0A1Y2H3N4_9FUNG</name>
<feature type="domain" description="J" evidence="8">
    <location>
        <begin position="7"/>
        <end position="74"/>
    </location>
</feature>
<dbReference type="GO" id="GO:0016020">
    <property type="term" value="C:membrane"/>
    <property type="evidence" value="ECO:0007669"/>
    <property type="project" value="UniProtKB-SubCell"/>
</dbReference>
<dbReference type="Proteomes" id="UP000193648">
    <property type="component" value="Unassembled WGS sequence"/>
</dbReference>
<dbReference type="PROSITE" id="PS00636">
    <property type="entry name" value="DNAJ_1"/>
    <property type="match status" value="1"/>
</dbReference>
<gene>
    <name evidence="9" type="ORF">BCR41DRAFT_343826</name>
</gene>
<dbReference type="GeneID" id="33564206"/>
<sequence length="450" mass="50646">MDRNTVHLYEALGVPKTATQDEIKKAYRRLALRYHPDKVNVAEHPDHETKFREIAAAYEVLSDPKKRQVYDKYGMMGVQMAGTEIGAQLMEIESLLCTLFFSLSVLLILAIIFFSFLSVRVDGKVNWNYYVVFIPLWILDMILMALIISQAARPINDEEEEHHEENDGDTTPMAQEERKAQKLKEKKRARIIASGFALTLVVLAIIFQVLIVRKANDSSSISAPTVFTPYFIMEAIFFLIAIIQLAIGFRTGVYSELTLKSKLVVLFEALWWKFLRLIFAILIMLRIDNKISCSWAIIFIPLYFVGIKYLAQLIIGYRSFSQMQNQEMKQQGQSLMIVLGVVFLIVGSLSYSLIGLLVAKLDGHSYPVARVLIPVFIVLSILLCCSGCCLPCMLLATTADDEMMEREGAQIRLVSPNLRIEDGNSSTSSTAGPSTSRGFGRRSNNASTHS</sequence>
<dbReference type="RefSeq" id="XP_021886317.1">
    <property type="nucleotide sequence ID" value="XM_022022362.1"/>
</dbReference>
<dbReference type="Pfam" id="PF10269">
    <property type="entry name" value="Tmemb_185A"/>
    <property type="match status" value="1"/>
</dbReference>
<evidence type="ECO:0000256" key="2">
    <source>
        <dbReference type="ARBA" id="ARBA00023136"/>
    </source>
</evidence>
<keyword evidence="5" id="KW-0449">Lipoprotein</keyword>
<evidence type="ECO:0000259" key="8">
    <source>
        <dbReference type="PROSITE" id="PS50076"/>
    </source>
</evidence>
<feature type="transmembrane region" description="Helical" evidence="7">
    <location>
        <begin position="263"/>
        <end position="283"/>
    </location>
</feature>
<evidence type="ECO:0000256" key="4">
    <source>
        <dbReference type="ARBA" id="ARBA00023186"/>
    </source>
</evidence>
<comment type="caution">
    <text evidence="9">The sequence shown here is derived from an EMBL/GenBank/DDBJ whole genome shotgun (WGS) entry which is preliminary data.</text>
</comment>
<feature type="compositionally biased region" description="Low complexity" evidence="6">
    <location>
        <begin position="425"/>
        <end position="436"/>
    </location>
</feature>
<dbReference type="PRINTS" id="PR00625">
    <property type="entry name" value="JDOMAIN"/>
</dbReference>
<keyword evidence="10" id="KW-1185">Reference proteome</keyword>
<dbReference type="SUPFAM" id="SSF46565">
    <property type="entry name" value="Chaperone J-domain"/>
    <property type="match status" value="1"/>
</dbReference>
<dbReference type="InterPro" id="IPR018253">
    <property type="entry name" value="DnaJ_domain_CS"/>
</dbReference>
<dbReference type="OrthoDB" id="10250354at2759"/>
<evidence type="ECO:0000313" key="10">
    <source>
        <dbReference type="Proteomes" id="UP000193648"/>
    </source>
</evidence>
<feature type="transmembrane region" description="Helical" evidence="7">
    <location>
        <begin position="371"/>
        <end position="396"/>
    </location>
</feature>
<dbReference type="GO" id="GO:0005737">
    <property type="term" value="C:cytoplasm"/>
    <property type="evidence" value="ECO:0007669"/>
    <property type="project" value="UniProtKB-ARBA"/>
</dbReference>
<feature type="region of interest" description="Disordered" evidence="6">
    <location>
        <begin position="420"/>
        <end position="450"/>
    </location>
</feature>